<dbReference type="GO" id="GO:0102965">
    <property type="term" value="F:alcohol-forming long-chain fatty acyl-CoA reductase activity"/>
    <property type="evidence" value="ECO:0007669"/>
    <property type="project" value="UniProtKB-EC"/>
</dbReference>
<reference evidence="8" key="1">
    <citation type="submission" date="2025-08" db="UniProtKB">
        <authorList>
            <consortium name="RefSeq"/>
        </authorList>
    </citation>
    <scope>IDENTIFICATION</scope>
    <source>
        <tissue evidence="8">Whole body</tissue>
    </source>
</reference>
<evidence type="ECO:0000259" key="6">
    <source>
        <dbReference type="Pfam" id="PF07993"/>
    </source>
</evidence>
<dbReference type="InterPro" id="IPR036291">
    <property type="entry name" value="NAD(P)-bd_dom_sf"/>
</dbReference>
<organism evidence="7 8">
    <name type="scientific">Vanessa tameamea</name>
    <name type="common">Kamehameha butterfly</name>
    <dbReference type="NCBI Taxonomy" id="334116"/>
    <lineage>
        <taxon>Eukaryota</taxon>
        <taxon>Metazoa</taxon>
        <taxon>Ecdysozoa</taxon>
        <taxon>Arthropoda</taxon>
        <taxon>Hexapoda</taxon>
        <taxon>Insecta</taxon>
        <taxon>Pterygota</taxon>
        <taxon>Neoptera</taxon>
        <taxon>Endopterygota</taxon>
        <taxon>Lepidoptera</taxon>
        <taxon>Glossata</taxon>
        <taxon>Ditrysia</taxon>
        <taxon>Papilionoidea</taxon>
        <taxon>Nymphalidae</taxon>
        <taxon>Nymphalinae</taxon>
        <taxon>Vanessa</taxon>
    </lineage>
</organism>
<keyword evidence="4" id="KW-0560">Oxidoreductase</keyword>
<dbReference type="AlphaFoldDB" id="A0A8B8HJJ0"/>
<sequence>MPSISVTEYYAGKSIFITGATGFMGKVLVEKLLRSCKDLKKIYILVRKKKGQSAESRLETLFSCRIFENLLKQNPKVVNKLRVIPGDILEEGLGISAADMVELEQECQIVFNNAACVSFKMPIREAVNQNTIGVLRTLEIAERMKKLEVFLHVSTAFCHDGIEVLEEKMYPSKHDPYRVIESLKWMDDELLATCEPTLIKPYPNTYGYTKALAEQILTSFVGKFPIAVARPSIVIPALKEPMPGWVDNTNGPTGVIYAASRGVLHTMHCSDSTKIDTIPVDVTISGLILLAYFTAIERPNDIRVCNLTQSGINAITWKETSNYWRKYLKEYPLSYSLWYPVATGKKYKIENQIDAFFTHIVPAYFIDLILFILGKKTFMINVIKRLHAGLDLLDYYTARNWTFKNDYFLSLENRISKEEREIFYTNISMINIGDFMRNYIKGIRVFYCKEDESTLPKAKKLHQRLYYLHEATKTIVYALCAYVMYRIYIMFL</sequence>
<dbReference type="GeneID" id="113391721"/>
<feature type="transmembrane region" description="Helical" evidence="4">
    <location>
        <begin position="356"/>
        <end position="374"/>
    </location>
</feature>
<dbReference type="CDD" id="cd05236">
    <property type="entry name" value="FAR-N_SDR_e"/>
    <property type="match status" value="1"/>
</dbReference>
<dbReference type="OrthoDB" id="429813at2759"/>
<dbReference type="OMA" id="EREGMIM"/>
<feature type="domain" description="Thioester reductase (TE)" evidence="6">
    <location>
        <begin position="17"/>
        <end position="284"/>
    </location>
</feature>
<name>A0A8B8HJJ0_VANTA</name>
<dbReference type="SUPFAM" id="SSF51735">
    <property type="entry name" value="NAD(P)-binding Rossmann-fold domains"/>
    <property type="match status" value="1"/>
</dbReference>
<evidence type="ECO:0000256" key="1">
    <source>
        <dbReference type="ARBA" id="ARBA00005928"/>
    </source>
</evidence>
<evidence type="ECO:0000259" key="5">
    <source>
        <dbReference type="Pfam" id="PF03015"/>
    </source>
</evidence>
<dbReference type="GO" id="GO:0035336">
    <property type="term" value="P:long-chain fatty-acyl-CoA metabolic process"/>
    <property type="evidence" value="ECO:0007669"/>
    <property type="project" value="TreeGrafter"/>
</dbReference>
<dbReference type="EC" id="1.2.1.84" evidence="4"/>
<dbReference type="InterPro" id="IPR013120">
    <property type="entry name" value="FAR_NAD-bd"/>
</dbReference>
<gene>
    <name evidence="8" type="primary">LOC113391721</name>
</gene>
<feature type="transmembrane region" description="Helical" evidence="4">
    <location>
        <begin position="474"/>
        <end position="491"/>
    </location>
</feature>
<dbReference type="CDD" id="cd09071">
    <property type="entry name" value="FAR_C"/>
    <property type="match status" value="1"/>
</dbReference>
<keyword evidence="4" id="KW-0812">Transmembrane</keyword>
<dbReference type="RefSeq" id="XP_026483566.2">
    <property type="nucleotide sequence ID" value="XM_026627781.2"/>
</dbReference>
<dbReference type="InterPro" id="IPR033640">
    <property type="entry name" value="FAR_C"/>
</dbReference>
<keyword evidence="4" id="KW-0521">NADP</keyword>
<evidence type="ECO:0000313" key="8">
    <source>
        <dbReference type="RefSeq" id="XP_026483566.2"/>
    </source>
</evidence>
<dbReference type="GO" id="GO:0005777">
    <property type="term" value="C:peroxisome"/>
    <property type="evidence" value="ECO:0007669"/>
    <property type="project" value="TreeGrafter"/>
</dbReference>
<protein>
    <recommendedName>
        <fullName evidence="4">Fatty acyl-CoA reductase</fullName>
        <ecNumber evidence="4">1.2.1.84</ecNumber>
    </recommendedName>
</protein>
<keyword evidence="4" id="KW-1133">Transmembrane helix</keyword>
<keyword evidence="3 4" id="KW-0443">Lipid metabolism</keyword>
<keyword evidence="2 4" id="KW-0444">Lipid biosynthesis</keyword>
<comment type="catalytic activity">
    <reaction evidence="4">
        <text>a long-chain fatty acyl-CoA + 2 NADPH + 2 H(+) = a long-chain primary fatty alcohol + 2 NADP(+) + CoA</text>
        <dbReference type="Rhea" id="RHEA:52716"/>
        <dbReference type="ChEBI" id="CHEBI:15378"/>
        <dbReference type="ChEBI" id="CHEBI:57287"/>
        <dbReference type="ChEBI" id="CHEBI:57783"/>
        <dbReference type="ChEBI" id="CHEBI:58349"/>
        <dbReference type="ChEBI" id="CHEBI:77396"/>
        <dbReference type="ChEBI" id="CHEBI:83139"/>
        <dbReference type="EC" id="1.2.1.84"/>
    </reaction>
</comment>
<evidence type="ECO:0000313" key="7">
    <source>
        <dbReference type="Proteomes" id="UP001652626"/>
    </source>
</evidence>
<comment type="function">
    <text evidence="4">Catalyzes the reduction of fatty acyl-CoA to fatty alcohols.</text>
</comment>
<dbReference type="Pfam" id="PF03015">
    <property type="entry name" value="Sterile"/>
    <property type="match status" value="1"/>
</dbReference>
<feature type="domain" description="Fatty acyl-CoA reductase C-terminal" evidence="5">
    <location>
        <begin position="359"/>
        <end position="450"/>
    </location>
</feature>
<dbReference type="Gene3D" id="3.40.50.720">
    <property type="entry name" value="NAD(P)-binding Rossmann-like Domain"/>
    <property type="match status" value="1"/>
</dbReference>
<dbReference type="PANTHER" id="PTHR11011:SF118">
    <property type="entry name" value="FATTY ACYL-COA REDUCTASE"/>
    <property type="match status" value="1"/>
</dbReference>
<keyword evidence="7" id="KW-1185">Reference proteome</keyword>
<evidence type="ECO:0000256" key="3">
    <source>
        <dbReference type="ARBA" id="ARBA00023098"/>
    </source>
</evidence>
<keyword evidence="4" id="KW-0472">Membrane</keyword>
<dbReference type="GO" id="GO:0016020">
    <property type="term" value="C:membrane"/>
    <property type="evidence" value="ECO:0007669"/>
    <property type="project" value="UniProtKB-SubCell"/>
</dbReference>
<comment type="similarity">
    <text evidence="1 4">Belongs to the fatty acyl-CoA reductase family.</text>
</comment>
<dbReference type="InterPro" id="IPR026055">
    <property type="entry name" value="FAR"/>
</dbReference>
<dbReference type="GO" id="GO:0080019">
    <property type="term" value="F:alcohol-forming very long-chain fatty acyl-CoA reductase activity"/>
    <property type="evidence" value="ECO:0007669"/>
    <property type="project" value="InterPro"/>
</dbReference>
<dbReference type="Pfam" id="PF07993">
    <property type="entry name" value="NAD_binding_4"/>
    <property type="match status" value="1"/>
</dbReference>
<evidence type="ECO:0000256" key="2">
    <source>
        <dbReference type="ARBA" id="ARBA00022516"/>
    </source>
</evidence>
<proteinExistence type="inferred from homology"/>
<dbReference type="PANTHER" id="PTHR11011">
    <property type="entry name" value="MALE STERILITY PROTEIN 2-RELATED"/>
    <property type="match status" value="1"/>
</dbReference>
<dbReference type="Proteomes" id="UP001652626">
    <property type="component" value="Chromosome 30"/>
</dbReference>
<accession>A0A8B8HJJ0</accession>
<evidence type="ECO:0000256" key="4">
    <source>
        <dbReference type="RuleBase" id="RU363097"/>
    </source>
</evidence>